<protein>
    <recommendedName>
        <fullName evidence="8">Kinase</fullName>
        <ecNumber evidence="8">2.7.-.-</ecNumber>
    </recommendedName>
</protein>
<evidence type="ECO:0000256" key="3">
    <source>
        <dbReference type="ARBA" id="ARBA00022741"/>
    </source>
</evidence>
<dbReference type="GO" id="GO:0005634">
    <property type="term" value="C:nucleus"/>
    <property type="evidence" value="ECO:0007669"/>
    <property type="project" value="TreeGrafter"/>
</dbReference>
<evidence type="ECO:0000256" key="5">
    <source>
        <dbReference type="ARBA" id="ARBA00022840"/>
    </source>
</evidence>
<keyword evidence="3" id="KW-0547">Nucleotide-binding</keyword>
<dbReference type="InterPro" id="IPR038286">
    <property type="entry name" value="IPK_sf"/>
</dbReference>
<dbReference type="PANTHER" id="PTHR12400:SF51">
    <property type="entry name" value="INOSITOL POLYPHOSPHATE MULTIKINASE"/>
    <property type="match status" value="1"/>
</dbReference>
<keyword evidence="5" id="KW-0067">ATP-binding</keyword>
<evidence type="ECO:0000256" key="1">
    <source>
        <dbReference type="ARBA" id="ARBA00007374"/>
    </source>
</evidence>
<evidence type="ECO:0000256" key="4">
    <source>
        <dbReference type="ARBA" id="ARBA00022777"/>
    </source>
</evidence>
<evidence type="ECO:0000256" key="2">
    <source>
        <dbReference type="ARBA" id="ARBA00022679"/>
    </source>
</evidence>
<dbReference type="PANTHER" id="PTHR12400">
    <property type="entry name" value="INOSITOL POLYPHOSPHATE KINASE"/>
    <property type="match status" value="1"/>
</dbReference>
<accession>A0AAE1NN57</accession>
<dbReference type="AlphaFoldDB" id="A0AAE1NN57"/>
<dbReference type="GO" id="GO:0005737">
    <property type="term" value="C:cytoplasm"/>
    <property type="evidence" value="ECO:0007669"/>
    <property type="project" value="TreeGrafter"/>
</dbReference>
<organism evidence="9 10">
    <name type="scientific">Petrolisthes manimaculis</name>
    <dbReference type="NCBI Taxonomy" id="1843537"/>
    <lineage>
        <taxon>Eukaryota</taxon>
        <taxon>Metazoa</taxon>
        <taxon>Ecdysozoa</taxon>
        <taxon>Arthropoda</taxon>
        <taxon>Crustacea</taxon>
        <taxon>Multicrustacea</taxon>
        <taxon>Malacostraca</taxon>
        <taxon>Eumalacostraca</taxon>
        <taxon>Eucarida</taxon>
        <taxon>Decapoda</taxon>
        <taxon>Pleocyemata</taxon>
        <taxon>Anomura</taxon>
        <taxon>Galatheoidea</taxon>
        <taxon>Porcellanidae</taxon>
        <taxon>Petrolisthes</taxon>
    </lineage>
</organism>
<evidence type="ECO:0000256" key="7">
    <source>
        <dbReference type="ARBA" id="ARBA00036525"/>
    </source>
</evidence>
<proteinExistence type="inferred from homology"/>
<comment type="catalytic activity">
    <reaction evidence="6">
        <text>1D-myo-inositol 1,4,5-trisphosphate + 2 ATP = 1D-myo-inositol 1,3,4,5,6-pentakisphosphate + 2 ADP + 2 H(+)</text>
        <dbReference type="Rhea" id="RHEA:32359"/>
        <dbReference type="ChEBI" id="CHEBI:15378"/>
        <dbReference type="ChEBI" id="CHEBI:30616"/>
        <dbReference type="ChEBI" id="CHEBI:57733"/>
        <dbReference type="ChEBI" id="CHEBI:203600"/>
        <dbReference type="ChEBI" id="CHEBI:456216"/>
        <dbReference type="EC" id="2.7.1.151"/>
    </reaction>
</comment>
<comment type="similarity">
    <text evidence="1 8">Belongs to the inositol phosphokinase (IPK) family.</text>
</comment>
<keyword evidence="4 8" id="KW-0418">Kinase</keyword>
<dbReference type="Proteomes" id="UP001292094">
    <property type="component" value="Unassembled WGS sequence"/>
</dbReference>
<evidence type="ECO:0000256" key="8">
    <source>
        <dbReference type="RuleBase" id="RU363090"/>
    </source>
</evidence>
<dbReference type="SUPFAM" id="SSF56104">
    <property type="entry name" value="SAICAR synthase-like"/>
    <property type="match status" value="1"/>
</dbReference>
<keyword evidence="2 8" id="KW-0808">Transferase</keyword>
<comment type="catalytic activity">
    <reaction evidence="7">
        <text>1D-myo-inositol 1,3,4,6-tetrakisphosphate + ATP = 1D-myo-inositol 1,3,4,5,6-pentakisphosphate + ADP + H(+)</text>
        <dbReference type="Rhea" id="RHEA:12717"/>
        <dbReference type="ChEBI" id="CHEBI:15378"/>
        <dbReference type="ChEBI" id="CHEBI:30616"/>
        <dbReference type="ChEBI" id="CHEBI:57660"/>
        <dbReference type="ChEBI" id="CHEBI:57733"/>
        <dbReference type="ChEBI" id="CHEBI:456216"/>
        <dbReference type="EC" id="2.7.1.140"/>
    </reaction>
</comment>
<sequence>MSDLTPCEHQVGGWHNGTQSLVLKDKKEGLVVKPVKLHANPTHDPTFDPSHYTPHTHTNEQELIPVCRNELEFYEFLQTSTDPQDVSLKALLPLYHGSRLITTDEAKVTPHLLLGDLARGMKKPCVADIKMGRSFTYPGKDFTKKINKKYATRDELGYCLSGLRVFDPDTGALVVELRPDACKQLDRSQVFHSLEMFCQRGHPASRHLRDSVVSQLRQIHQWFMSQKKYWVRCSSILVIYDAATLTTTHTDSQVLPDTPVPLTTRHIGSEVLPDAPVTVTTQHSDSKVLPDTPVPLTTKHSASKVITDPPVTLPTQHSSSEVIPEKEACADSVGVKVIPEKEACFDSVGVKVIPEKEACADSVGVKVIPEKDACIDCVSVKVKMIDFAHVLYSFGHRDDNYIFGLEKLVEFFNAPDSESNSE</sequence>
<reference evidence="9" key="1">
    <citation type="submission" date="2023-11" db="EMBL/GenBank/DDBJ databases">
        <title>Genome assemblies of two species of porcelain crab, Petrolisthes cinctipes and Petrolisthes manimaculis (Anomura: Porcellanidae).</title>
        <authorList>
            <person name="Angst P."/>
        </authorList>
    </citation>
    <scope>NUCLEOTIDE SEQUENCE</scope>
    <source>
        <strain evidence="9">PB745_02</strain>
        <tissue evidence="9">Gill</tissue>
    </source>
</reference>
<dbReference type="GO" id="GO:0032958">
    <property type="term" value="P:inositol phosphate biosynthetic process"/>
    <property type="evidence" value="ECO:0007669"/>
    <property type="project" value="InterPro"/>
</dbReference>
<dbReference type="EC" id="2.7.-.-" evidence="8"/>
<gene>
    <name evidence="9" type="ORF">Pmani_035018</name>
</gene>
<name>A0AAE1NN57_9EUCA</name>
<keyword evidence="10" id="KW-1185">Reference proteome</keyword>
<dbReference type="GO" id="GO:0051765">
    <property type="term" value="F:inositol tetrakisphosphate kinase activity"/>
    <property type="evidence" value="ECO:0007669"/>
    <property type="project" value="TreeGrafter"/>
</dbReference>
<dbReference type="Gene3D" id="3.30.470.160">
    <property type="entry name" value="Inositol polyphosphate kinase"/>
    <property type="match status" value="1"/>
</dbReference>
<dbReference type="EMBL" id="JAWZYT010004905">
    <property type="protein sequence ID" value="KAK4292195.1"/>
    <property type="molecule type" value="Genomic_DNA"/>
</dbReference>
<dbReference type="Pfam" id="PF03770">
    <property type="entry name" value="IPK"/>
    <property type="match status" value="1"/>
</dbReference>
<dbReference type="GO" id="GO:0008440">
    <property type="term" value="F:inositol-1,4,5-trisphosphate 3-kinase activity"/>
    <property type="evidence" value="ECO:0007669"/>
    <property type="project" value="TreeGrafter"/>
</dbReference>
<evidence type="ECO:0000256" key="6">
    <source>
        <dbReference type="ARBA" id="ARBA00036164"/>
    </source>
</evidence>
<evidence type="ECO:0000313" key="10">
    <source>
        <dbReference type="Proteomes" id="UP001292094"/>
    </source>
</evidence>
<comment type="caution">
    <text evidence="9">The sequence shown here is derived from an EMBL/GenBank/DDBJ whole genome shotgun (WGS) entry which is preliminary data.</text>
</comment>
<dbReference type="GO" id="GO:0005524">
    <property type="term" value="F:ATP binding"/>
    <property type="evidence" value="ECO:0007669"/>
    <property type="project" value="UniProtKB-KW"/>
</dbReference>
<evidence type="ECO:0000313" key="9">
    <source>
        <dbReference type="EMBL" id="KAK4292195.1"/>
    </source>
</evidence>
<dbReference type="InterPro" id="IPR005522">
    <property type="entry name" value="IPK"/>
</dbReference>